<gene>
    <name evidence="1" type="ORF">BN1047_01989</name>
</gene>
<proteinExistence type="predicted"/>
<evidence type="ECO:0000313" key="2">
    <source>
        <dbReference type="Proteomes" id="UP000028864"/>
    </source>
</evidence>
<organism evidence="1 2">
    <name type="scientific">Mycolicibacterium neoaurum</name>
    <name type="common">Mycobacterium neoaurum</name>
    <dbReference type="NCBI Taxonomy" id="1795"/>
    <lineage>
        <taxon>Bacteria</taxon>
        <taxon>Bacillati</taxon>
        <taxon>Actinomycetota</taxon>
        <taxon>Actinomycetes</taxon>
        <taxon>Mycobacteriales</taxon>
        <taxon>Mycobacteriaceae</taxon>
        <taxon>Mycolicibacterium</taxon>
    </lineage>
</organism>
<dbReference type="EMBL" id="LK021338">
    <property type="protein sequence ID" value="CDQ44113.1"/>
    <property type="molecule type" value="Genomic_DNA"/>
</dbReference>
<protein>
    <submittedName>
        <fullName evidence="1">Uncharacterized protein</fullName>
    </submittedName>
</protein>
<reference evidence="1" key="2">
    <citation type="submission" date="2015-09" db="EMBL/GenBank/DDBJ databases">
        <title>Draft genome sequence of Mycobacterium neoaurum DSM 44074.</title>
        <authorList>
            <person name="Croce O."/>
            <person name="Robert C."/>
            <person name="Raoult D."/>
            <person name="Drancourt M."/>
        </authorList>
    </citation>
    <scope>NUCLEOTIDE SEQUENCE</scope>
    <source>
        <strain evidence="1">DSM 44074</strain>
    </source>
</reference>
<accession>A0AAV2WJR8</accession>
<sequence>MQSADIVHMRPTAKKFDCENDTSEHSHEIVSYLLGYDADHTVLLIPNVLHINTSQQNAVSGR</sequence>
<dbReference type="Proteomes" id="UP000028864">
    <property type="component" value="Unassembled WGS sequence"/>
</dbReference>
<dbReference type="AlphaFoldDB" id="A0AAV2WJR8"/>
<evidence type="ECO:0000313" key="1">
    <source>
        <dbReference type="EMBL" id="CDQ44113.1"/>
    </source>
</evidence>
<name>A0AAV2WJR8_MYCNE</name>
<reference evidence="1" key="1">
    <citation type="submission" date="2014-05" db="EMBL/GenBank/DDBJ databases">
        <authorList>
            <person name="Urmite Genomes"/>
        </authorList>
    </citation>
    <scope>NUCLEOTIDE SEQUENCE</scope>
    <source>
        <strain evidence="1">DSM 44074</strain>
    </source>
</reference>